<keyword evidence="1" id="KW-0812">Transmembrane</keyword>
<accession>A0A8S1D7N6</accession>
<keyword evidence="4" id="KW-1185">Reference proteome</keyword>
<gene>
    <name evidence="3" type="ORF">CLODIP_2_CD10473</name>
</gene>
<evidence type="ECO:0000256" key="1">
    <source>
        <dbReference type="SAM" id="Phobius"/>
    </source>
</evidence>
<dbReference type="AlphaFoldDB" id="A0A8S1D7N6"/>
<dbReference type="Proteomes" id="UP000494165">
    <property type="component" value="Unassembled WGS sequence"/>
</dbReference>
<keyword evidence="1" id="KW-1133">Transmembrane helix</keyword>
<dbReference type="PANTHER" id="PTHR22133">
    <property type="entry name" value="AT01821P-RELATED"/>
    <property type="match status" value="1"/>
</dbReference>
<proteinExistence type="predicted"/>
<reference evidence="3 4" key="1">
    <citation type="submission" date="2020-04" db="EMBL/GenBank/DDBJ databases">
        <authorList>
            <person name="Alioto T."/>
            <person name="Alioto T."/>
            <person name="Gomez Garrido J."/>
        </authorList>
    </citation>
    <scope>NUCLEOTIDE SEQUENCE [LARGE SCALE GENOMIC DNA]</scope>
</reference>
<dbReference type="OrthoDB" id="9981889at2759"/>
<dbReference type="Pfam" id="PF16020">
    <property type="entry name" value="Deltameth_res"/>
    <property type="match status" value="1"/>
</dbReference>
<evidence type="ECO:0000313" key="4">
    <source>
        <dbReference type="Proteomes" id="UP000494165"/>
    </source>
</evidence>
<sequence length="84" mass="9574">MLSRFARPATNVIARRYHAPSNQKIMTMNDMPVPQGSWAQHNANLQRRYNTQLAAGITFALFSLFVAKSSGLFFFNWGPELKNK</sequence>
<evidence type="ECO:0000259" key="2">
    <source>
        <dbReference type="Pfam" id="PF16020"/>
    </source>
</evidence>
<dbReference type="InterPro" id="IPR031973">
    <property type="entry name" value="Deltameth_res_prag01"/>
</dbReference>
<dbReference type="EMBL" id="CADEPI010000160">
    <property type="protein sequence ID" value="CAB3378216.1"/>
    <property type="molecule type" value="Genomic_DNA"/>
</dbReference>
<name>A0A8S1D7N6_9INSE</name>
<keyword evidence="1" id="KW-0472">Membrane</keyword>
<organism evidence="3 4">
    <name type="scientific">Cloeon dipterum</name>
    <dbReference type="NCBI Taxonomy" id="197152"/>
    <lineage>
        <taxon>Eukaryota</taxon>
        <taxon>Metazoa</taxon>
        <taxon>Ecdysozoa</taxon>
        <taxon>Arthropoda</taxon>
        <taxon>Hexapoda</taxon>
        <taxon>Insecta</taxon>
        <taxon>Pterygota</taxon>
        <taxon>Palaeoptera</taxon>
        <taxon>Ephemeroptera</taxon>
        <taxon>Pisciforma</taxon>
        <taxon>Baetidae</taxon>
        <taxon>Cloeon</taxon>
    </lineage>
</organism>
<evidence type="ECO:0000313" key="3">
    <source>
        <dbReference type="EMBL" id="CAB3378216.1"/>
    </source>
</evidence>
<comment type="caution">
    <text evidence="3">The sequence shown here is derived from an EMBL/GenBank/DDBJ whole genome shotgun (WGS) entry which is preliminary data.</text>
</comment>
<protein>
    <recommendedName>
        <fullName evidence="2">Deltamethrin resistance protein prag01 domain-containing protein</fullName>
    </recommendedName>
</protein>
<dbReference type="PANTHER" id="PTHR22133:SF2">
    <property type="entry name" value="AT01821P-RELATED"/>
    <property type="match status" value="1"/>
</dbReference>
<feature type="domain" description="Deltamethrin resistance protein prag01" evidence="2">
    <location>
        <begin position="29"/>
        <end position="79"/>
    </location>
</feature>
<feature type="transmembrane region" description="Helical" evidence="1">
    <location>
        <begin position="53"/>
        <end position="75"/>
    </location>
</feature>